<dbReference type="Proteomes" id="UP001054252">
    <property type="component" value="Unassembled WGS sequence"/>
</dbReference>
<protein>
    <submittedName>
        <fullName evidence="1">Uncharacterized protein</fullName>
    </submittedName>
</protein>
<reference evidence="1 2" key="1">
    <citation type="journal article" date="2021" name="Commun. Biol.">
        <title>The genome of Shorea leprosula (Dipterocarpaceae) highlights the ecological relevance of drought in aseasonal tropical rainforests.</title>
        <authorList>
            <person name="Ng K.K.S."/>
            <person name="Kobayashi M.J."/>
            <person name="Fawcett J.A."/>
            <person name="Hatakeyama M."/>
            <person name="Paape T."/>
            <person name="Ng C.H."/>
            <person name="Ang C.C."/>
            <person name="Tnah L.H."/>
            <person name="Lee C.T."/>
            <person name="Nishiyama T."/>
            <person name="Sese J."/>
            <person name="O'Brien M.J."/>
            <person name="Copetti D."/>
            <person name="Mohd Noor M.I."/>
            <person name="Ong R.C."/>
            <person name="Putra M."/>
            <person name="Sireger I.Z."/>
            <person name="Indrioko S."/>
            <person name="Kosugi Y."/>
            <person name="Izuno A."/>
            <person name="Isagi Y."/>
            <person name="Lee S.L."/>
            <person name="Shimizu K.K."/>
        </authorList>
    </citation>
    <scope>NUCLEOTIDE SEQUENCE [LARGE SCALE GENOMIC DNA]</scope>
    <source>
        <strain evidence="1">214</strain>
    </source>
</reference>
<dbReference type="EMBL" id="BPVZ01000050">
    <property type="protein sequence ID" value="GKV18419.1"/>
    <property type="molecule type" value="Genomic_DNA"/>
</dbReference>
<dbReference type="AlphaFoldDB" id="A0AAV5K475"/>
<proteinExistence type="predicted"/>
<comment type="caution">
    <text evidence="1">The sequence shown here is derived from an EMBL/GenBank/DDBJ whole genome shotgun (WGS) entry which is preliminary data.</text>
</comment>
<evidence type="ECO:0000313" key="2">
    <source>
        <dbReference type="Proteomes" id="UP001054252"/>
    </source>
</evidence>
<evidence type="ECO:0000313" key="1">
    <source>
        <dbReference type="EMBL" id="GKV18419.1"/>
    </source>
</evidence>
<keyword evidence="2" id="KW-1185">Reference proteome</keyword>
<accession>A0AAV5K475</accession>
<name>A0AAV5K475_9ROSI</name>
<organism evidence="1 2">
    <name type="scientific">Rubroshorea leprosula</name>
    <dbReference type="NCBI Taxonomy" id="152421"/>
    <lineage>
        <taxon>Eukaryota</taxon>
        <taxon>Viridiplantae</taxon>
        <taxon>Streptophyta</taxon>
        <taxon>Embryophyta</taxon>
        <taxon>Tracheophyta</taxon>
        <taxon>Spermatophyta</taxon>
        <taxon>Magnoliopsida</taxon>
        <taxon>eudicotyledons</taxon>
        <taxon>Gunneridae</taxon>
        <taxon>Pentapetalae</taxon>
        <taxon>rosids</taxon>
        <taxon>malvids</taxon>
        <taxon>Malvales</taxon>
        <taxon>Dipterocarpaceae</taxon>
        <taxon>Rubroshorea</taxon>
    </lineage>
</organism>
<sequence length="59" mass="6451">MLAHVDMYFCRTGLSCQWDKTLVLLLTLASGSLLNTGTSKTLPMGLNIGYYLRLPVGVC</sequence>
<gene>
    <name evidence="1" type="ORF">SLEP1_g28807</name>
</gene>